<dbReference type="EMBL" id="CP021748">
    <property type="protein sequence ID" value="ARX89354.1"/>
    <property type="molecule type" value="Genomic_DNA"/>
</dbReference>
<keyword evidence="3" id="KW-1185">Reference proteome</keyword>
<organism evidence="2 3">
    <name type="scientific">Streptomyces alboflavus</name>
    <dbReference type="NCBI Taxonomy" id="67267"/>
    <lineage>
        <taxon>Bacteria</taxon>
        <taxon>Bacillati</taxon>
        <taxon>Actinomycetota</taxon>
        <taxon>Actinomycetes</taxon>
        <taxon>Kitasatosporales</taxon>
        <taxon>Streptomycetaceae</taxon>
        <taxon>Streptomyces</taxon>
    </lineage>
</organism>
<name>A0A1Z1WSI9_9ACTN</name>
<evidence type="ECO:0000313" key="3">
    <source>
        <dbReference type="Proteomes" id="UP000195880"/>
    </source>
</evidence>
<dbReference type="AlphaFoldDB" id="A0A1Z1WSI9"/>
<evidence type="ECO:0000256" key="1">
    <source>
        <dbReference type="SAM" id="MobiDB-lite"/>
    </source>
</evidence>
<dbReference type="KEGG" id="salf:SMD44_08841"/>
<gene>
    <name evidence="2" type="ORF">SMD44_08841</name>
</gene>
<proteinExistence type="predicted"/>
<evidence type="ECO:0000313" key="2">
    <source>
        <dbReference type="EMBL" id="ARX89354.1"/>
    </source>
</evidence>
<protein>
    <submittedName>
        <fullName evidence="2">Uncharacterized protein</fullName>
    </submittedName>
</protein>
<accession>A0A1Z1WSI9</accession>
<feature type="compositionally biased region" description="Basic and acidic residues" evidence="1">
    <location>
        <begin position="18"/>
        <end position="31"/>
    </location>
</feature>
<dbReference type="Proteomes" id="UP000195880">
    <property type="component" value="Chromosome"/>
</dbReference>
<feature type="region of interest" description="Disordered" evidence="1">
    <location>
        <begin position="1"/>
        <end position="64"/>
    </location>
</feature>
<sequence>MDDRLAQPVDRVGPVAEHPLETATEQRRDSTAHLPGRSPLARPSRRPRAVLHAPRTGSSTRARASVVRQISVKAQTAAAHSRSQGLPAGLAAVVSARVTASSVRREGECHGQGEAA</sequence>
<reference evidence="2 3" key="1">
    <citation type="submission" date="2017-05" db="EMBL/GenBank/DDBJ databases">
        <title>Streptomyces alboflavus Genome sequencing and assembly.</title>
        <authorList>
            <person name="Wang Y."/>
            <person name="Du B."/>
            <person name="Ding Y."/>
            <person name="Liu H."/>
            <person name="Hou Q."/>
            <person name="Liu K."/>
            <person name="Wang C."/>
            <person name="Yao L."/>
        </authorList>
    </citation>
    <scope>NUCLEOTIDE SEQUENCE [LARGE SCALE GENOMIC DNA]</scope>
    <source>
        <strain evidence="2 3">MDJK44</strain>
    </source>
</reference>